<dbReference type="EMBL" id="CP009511">
    <property type="protein sequence ID" value="AKB60745.1"/>
    <property type="molecule type" value="Genomic_DNA"/>
</dbReference>
<proteinExistence type="predicted"/>
<accession>A0A0E3R6Z5</accession>
<dbReference type="InterPro" id="IPR013096">
    <property type="entry name" value="Cupin_2"/>
</dbReference>
<dbReference type="InterPro" id="IPR014710">
    <property type="entry name" value="RmlC-like_jellyroll"/>
</dbReference>
<name>A0A0E3R6Z5_METMZ</name>
<dbReference type="HOGENOM" id="CLU_129810_1_1_2"/>
<evidence type="ECO:0000313" key="2">
    <source>
        <dbReference type="EMBL" id="AKB60745.1"/>
    </source>
</evidence>
<protein>
    <submittedName>
        <fullName evidence="2">Mannose-6-phosphate isomerase</fullName>
    </submittedName>
</protein>
<dbReference type="InterPro" id="IPR052044">
    <property type="entry name" value="PKS_Associated_Protein"/>
</dbReference>
<reference evidence="2 3" key="1">
    <citation type="submission" date="2014-07" db="EMBL/GenBank/DDBJ databases">
        <title>Methanogenic archaea and the global carbon cycle.</title>
        <authorList>
            <person name="Henriksen J.R."/>
            <person name="Luke J."/>
            <person name="Reinhart S."/>
            <person name="Benedict M.N."/>
            <person name="Youngblut N.D."/>
            <person name="Metcalf M.E."/>
            <person name="Whitaker R.J."/>
            <person name="Metcalf W.W."/>
        </authorList>
    </citation>
    <scope>NUCLEOTIDE SEQUENCE [LARGE SCALE GENOMIC DNA]</scope>
    <source>
        <strain evidence="2 3">SarPi</strain>
    </source>
</reference>
<dbReference type="CDD" id="cd02214">
    <property type="entry name" value="cupin_MJ1618"/>
    <property type="match status" value="1"/>
</dbReference>
<sequence>MQLKTESEKIDPYITKDGSIIRELMHPAVHGNSGQSLAEATVLAGGQTMLHKHAVAEEIYHITEGCGIMTLGGQEFEVRTGDTVCILLGTPHMIRNTGEKELKILCCCAPAYSHEDTELME</sequence>
<dbReference type="Gene3D" id="2.60.120.10">
    <property type="entry name" value="Jelly Rolls"/>
    <property type="match status" value="1"/>
</dbReference>
<evidence type="ECO:0000313" key="3">
    <source>
        <dbReference type="Proteomes" id="UP000033116"/>
    </source>
</evidence>
<dbReference type="AlphaFoldDB" id="A0A0E3R6Z5"/>
<dbReference type="GeneID" id="24863891"/>
<dbReference type="PANTHER" id="PTHR36114:SF4">
    <property type="entry name" value="CUPIN 2 CONSERVED BARREL DOMAIN-CONTAINING PROTEIN"/>
    <property type="match status" value="1"/>
</dbReference>
<dbReference type="Proteomes" id="UP000033116">
    <property type="component" value="Chromosome"/>
</dbReference>
<dbReference type="SUPFAM" id="SSF51182">
    <property type="entry name" value="RmlC-like cupins"/>
    <property type="match status" value="1"/>
</dbReference>
<feature type="domain" description="Cupin type-2" evidence="1">
    <location>
        <begin position="41"/>
        <end position="106"/>
    </location>
</feature>
<gene>
    <name evidence="2" type="ORF">MSMAP_0760</name>
</gene>
<dbReference type="PATRIC" id="fig|1434115.4.peg.944"/>
<dbReference type="PANTHER" id="PTHR36114">
    <property type="entry name" value="16.7 KDA PROTEIN IN WHIE LOCUS"/>
    <property type="match status" value="1"/>
</dbReference>
<organism evidence="2 3">
    <name type="scientific">Methanosarcina mazei SarPi</name>
    <dbReference type="NCBI Taxonomy" id="1434115"/>
    <lineage>
        <taxon>Archaea</taxon>
        <taxon>Methanobacteriati</taxon>
        <taxon>Methanobacteriota</taxon>
        <taxon>Stenosarchaea group</taxon>
        <taxon>Methanomicrobia</taxon>
        <taxon>Methanosarcinales</taxon>
        <taxon>Methanosarcinaceae</taxon>
        <taxon>Methanosarcina</taxon>
    </lineage>
</organism>
<dbReference type="GO" id="GO:0016853">
    <property type="term" value="F:isomerase activity"/>
    <property type="evidence" value="ECO:0007669"/>
    <property type="project" value="UniProtKB-KW"/>
</dbReference>
<dbReference type="InterPro" id="IPR011051">
    <property type="entry name" value="RmlC_Cupin_sf"/>
</dbReference>
<keyword evidence="2" id="KW-0413">Isomerase</keyword>
<evidence type="ECO:0000259" key="1">
    <source>
        <dbReference type="Pfam" id="PF07883"/>
    </source>
</evidence>
<dbReference type="RefSeq" id="WP_048042922.1">
    <property type="nucleotide sequence ID" value="NZ_CP009511.1"/>
</dbReference>
<dbReference type="Pfam" id="PF07883">
    <property type="entry name" value="Cupin_2"/>
    <property type="match status" value="1"/>
</dbReference>